<dbReference type="EnsemblPlants" id="PNT62301">
    <property type="protein sequence ID" value="PNT62301"/>
    <property type="gene ID" value="BRADI_4g01292v3"/>
</dbReference>
<evidence type="ECO:0000313" key="2">
    <source>
        <dbReference type="EMBL" id="PNT62301.1"/>
    </source>
</evidence>
<evidence type="ECO:0000313" key="3">
    <source>
        <dbReference type="EnsemblPlants" id="PNT62301"/>
    </source>
</evidence>
<dbReference type="InParanoid" id="A0A2K2CJU6"/>
<proteinExistence type="predicted"/>
<accession>A0A2K2CJU6</accession>
<reference evidence="2" key="2">
    <citation type="submission" date="2017-06" db="EMBL/GenBank/DDBJ databases">
        <title>WGS assembly of Brachypodium distachyon.</title>
        <authorList>
            <consortium name="The International Brachypodium Initiative"/>
            <person name="Lucas S."/>
            <person name="Harmon-Smith M."/>
            <person name="Lail K."/>
            <person name="Tice H."/>
            <person name="Grimwood J."/>
            <person name="Bruce D."/>
            <person name="Barry K."/>
            <person name="Shu S."/>
            <person name="Lindquist E."/>
            <person name="Wang M."/>
            <person name="Pitluck S."/>
            <person name="Vogel J.P."/>
            <person name="Garvin D.F."/>
            <person name="Mockler T.C."/>
            <person name="Schmutz J."/>
            <person name="Rokhsar D."/>
            <person name="Bevan M.W."/>
        </authorList>
    </citation>
    <scope>NUCLEOTIDE SEQUENCE</scope>
    <source>
        <strain evidence="2">Bd21</strain>
    </source>
</reference>
<protein>
    <submittedName>
        <fullName evidence="2 3">Uncharacterized protein</fullName>
    </submittedName>
</protein>
<evidence type="ECO:0000313" key="4">
    <source>
        <dbReference type="Proteomes" id="UP000008810"/>
    </source>
</evidence>
<feature type="region of interest" description="Disordered" evidence="1">
    <location>
        <begin position="1"/>
        <end position="29"/>
    </location>
</feature>
<sequence>MTVDNQAKSLSIEPNNSFHCGDSSPHKQKWHCGNSTVNLLEKKSMCWSECRIYTRTKNPDCFAKDRDNRLTSLYEQRAYCYGPMQNY</sequence>
<dbReference type="Proteomes" id="UP000008810">
    <property type="component" value="Chromosome 4"/>
</dbReference>
<gene>
    <name evidence="2" type="ORF">BRADI_4g01292v3</name>
</gene>
<dbReference type="EMBL" id="CM000883">
    <property type="protein sequence ID" value="PNT62301.1"/>
    <property type="molecule type" value="Genomic_DNA"/>
</dbReference>
<keyword evidence="4" id="KW-1185">Reference proteome</keyword>
<organism evidence="2">
    <name type="scientific">Brachypodium distachyon</name>
    <name type="common">Purple false brome</name>
    <name type="synonym">Trachynia distachya</name>
    <dbReference type="NCBI Taxonomy" id="15368"/>
    <lineage>
        <taxon>Eukaryota</taxon>
        <taxon>Viridiplantae</taxon>
        <taxon>Streptophyta</taxon>
        <taxon>Embryophyta</taxon>
        <taxon>Tracheophyta</taxon>
        <taxon>Spermatophyta</taxon>
        <taxon>Magnoliopsida</taxon>
        <taxon>Liliopsida</taxon>
        <taxon>Poales</taxon>
        <taxon>Poaceae</taxon>
        <taxon>BOP clade</taxon>
        <taxon>Pooideae</taxon>
        <taxon>Stipodae</taxon>
        <taxon>Brachypodieae</taxon>
        <taxon>Brachypodium</taxon>
    </lineage>
</organism>
<dbReference type="AlphaFoldDB" id="A0A2K2CJU6"/>
<dbReference type="Gramene" id="PNT62301">
    <property type="protein sequence ID" value="PNT62301"/>
    <property type="gene ID" value="BRADI_4g01292v3"/>
</dbReference>
<reference evidence="2 3" key="1">
    <citation type="journal article" date="2010" name="Nature">
        <title>Genome sequencing and analysis of the model grass Brachypodium distachyon.</title>
        <authorList>
            <consortium name="International Brachypodium Initiative"/>
        </authorList>
    </citation>
    <scope>NUCLEOTIDE SEQUENCE [LARGE SCALE GENOMIC DNA]</scope>
    <source>
        <strain evidence="2 3">Bd21</strain>
    </source>
</reference>
<feature type="compositionally biased region" description="Polar residues" evidence="1">
    <location>
        <begin position="1"/>
        <end position="18"/>
    </location>
</feature>
<evidence type="ECO:0000256" key="1">
    <source>
        <dbReference type="SAM" id="MobiDB-lite"/>
    </source>
</evidence>
<reference evidence="3" key="3">
    <citation type="submission" date="2018-08" db="UniProtKB">
        <authorList>
            <consortium name="EnsemblPlants"/>
        </authorList>
    </citation>
    <scope>IDENTIFICATION</scope>
    <source>
        <strain evidence="3">cv. Bd21</strain>
    </source>
</reference>
<name>A0A2K2CJU6_BRADI</name>